<evidence type="ECO:0000313" key="1">
    <source>
        <dbReference type="EMBL" id="KAJ8886427.1"/>
    </source>
</evidence>
<dbReference type="EMBL" id="JARBHB010000004">
    <property type="protein sequence ID" value="KAJ8886427.1"/>
    <property type="molecule type" value="Genomic_DNA"/>
</dbReference>
<keyword evidence="2" id="KW-1185">Reference proteome</keyword>
<evidence type="ECO:0008006" key="3">
    <source>
        <dbReference type="Google" id="ProtNLM"/>
    </source>
</evidence>
<evidence type="ECO:0000313" key="2">
    <source>
        <dbReference type="Proteomes" id="UP001159363"/>
    </source>
</evidence>
<comment type="caution">
    <text evidence="1">The sequence shown here is derived from an EMBL/GenBank/DDBJ whole genome shotgun (WGS) entry which is preliminary data.</text>
</comment>
<accession>A0ABQ9HPX2</accession>
<gene>
    <name evidence="1" type="ORF">PR048_012638</name>
</gene>
<reference evidence="1 2" key="1">
    <citation type="submission" date="2023-02" db="EMBL/GenBank/DDBJ databases">
        <title>LHISI_Scaffold_Assembly.</title>
        <authorList>
            <person name="Stuart O.P."/>
            <person name="Cleave R."/>
            <person name="Magrath M.J.L."/>
            <person name="Mikheyev A.S."/>
        </authorList>
    </citation>
    <scope>NUCLEOTIDE SEQUENCE [LARGE SCALE GENOMIC DNA]</scope>
    <source>
        <strain evidence="1">Daus_M_001</strain>
        <tissue evidence="1">Leg muscle</tissue>
    </source>
</reference>
<name>A0ABQ9HPX2_9NEOP</name>
<protein>
    <recommendedName>
        <fullName evidence="3">NYN domain-containing protein</fullName>
    </recommendedName>
</protein>
<proteinExistence type="predicted"/>
<sequence length="91" mass="9795">MDRLITLFSHHSETAGIEVCNSEGDSDTLIVKRTLELASVGNNVTVVASDTDIAVMLLARATDGTELRVLSPGVLDWPARQCVDILEEEVA</sequence>
<organism evidence="1 2">
    <name type="scientific">Dryococelus australis</name>
    <dbReference type="NCBI Taxonomy" id="614101"/>
    <lineage>
        <taxon>Eukaryota</taxon>
        <taxon>Metazoa</taxon>
        <taxon>Ecdysozoa</taxon>
        <taxon>Arthropoda</taxon>
        <taxon>Hexapoda</taxon>
        <taxon>Insecta</taxon>
        <taxon>Pterygota</taxon>
        <taxon>Neoptera</taxon>
        <taxon>Polyneoptera</taxon>
        <taxon>Phasmatodea</taxon>
        <taxon>Verophasmatodea</taxon>
        <taxon>Anareolatae</taxon>
        <taxon>Phasmatidae</taxon>
        <taxon>Eurycanthinae</taxon>
        <taxon>Dryococelus</taxon>
    </lineage>
</organism>
<dbReference type="Proteomes" id="UP001159363">
    <property type="component" value="Chromosome X"/>
</dbReference>